<keyword evidence="2" id="KW-0472">Membrane</keyword>
<proteinExistence type="predicted"/>
<accession>D2EFQ8</accession>
<evidence type="ECO:0000256" key="1">
    <source>
        <dbReference type="SAM" id="Coils"/>
    </source>
</evidence>
<evidence type="ECO:0000256" key="2">
    <source>
        <dbReference type="SAM" id="Phobius"/>
    </source>
</evidence>
<organism evidence="3 4">
    <name type="scientific">Candidatus Parvarchaeum acidiphilum ARMAN-4</name>
    <dbReference type="NCBI Taxonomy" id="662760"/>
    <lineage>
        <taxon>Archaea</taxon>
        <taxon>Candidatus Parvarchaeota</taxon>
        <taxon>Candidatus Parvarchaeum</taxon>
    </lineage>
</organism>
<dbReference type="EMBL" id="GG730049">
    <property type="protein sequence ID" value="EEZ92751.1"/>
    <property type="molecule type" value="Genomic_DNA"/>
</dbReference>
<evidence type="ECO:0000313" key="4">
    <source>
        <dbReference type="Proteomes" id="UP000009375"/>
    </source>
</evidence>
<dbReference type="Proteomes" id="UP000009375">
    <property type="component" value="Unassembled WGS sequence"/>
</dbReference>
<keyword evidence="1" id="KW-0175">Coiled coil</keyword>
<keyword evidence="2" id="KW-0812">Transmembrane</keyword>
<gene>
    <name evidence="3" type="ORF">BJBARM4_0582</name>
</gene>
<keyword evidence="2" id="KW-1133">Transmembrane helix</keyword>
<dbReference type="AlphaFoldDB" id="D2EFQ8"/>
<feature type="transmembrane region" description="Helical" evidence="2">
    <location>
        <begin position="114"/>
        <end position="140"/>
    </location>
</feature>
<name>D2EFQ8_PARA4</name>
<feature type="transmembrane region" description="Helical" evidence="2">
    <location>
        <begin position="160"/>
        <end position="183"/>
    </location>
</feature>
<reference evidence="3 4" key="1">
    <citation type="journal article" date="2010" name="Proc. Natl. Acad. Sci. U.S.A.">
        <title>Enigmatic, ultrasmall, uncultivated Archaea.</title>
        <authorList>
            <person name="Baker B.J."/>
            <person name="Comolli L.R."/>
            <person name="Dick G.J."/>
            <person name="Hauser L.J."/>
            <person name="Hyatt D."/>
            <person name="Dill B.D."/>
            <person name="Land M.L."/>
            <person name="Verberkmoes N.C."/>
            <person name="Hettich R.L."/>
            <person name="Banfield J.F."/>
        </authorList>
    </citation>
    <scope>NUCLEOTIDE SEQUENCE [LARGE SCALE GENOMIC DNA]</scope>
</reference>
<feature type="coiled-coil region" evidence="1">
    <location>
        <begin position="189"/>
        <end position="216"/>
    </location>
</feature>
<evidence type="ECO:0000313" key="3">
    <source>
        <dbReference type="EMBL" id="EEZ92751.1"/>
    </source>
</evidence>
<sequence>MDSAESASRLEAILSSFDRSKLVPIDDLLKESADKTTVSAAKKLNKDFITQAYGKEGLERYFRSILDYWGDYARFKPKKVMNKVKKVIYNLLMSPAKLVAKTYDYMLEKTNSHFLSTMSIGALGGELAALLSLFSETAYFSSALKISFMNELQGQLMYNGYMLAEVPIITSLISMLSTVFIIGGTSRLFNHKKLEIEEIEKDIKAYSKEFKDTFKKYNEAFFRSKITPSLTNLNAIYMLSATKAYKNAMNSDEGLREYEKLMMPYISKVLKKSVNPDLILHHSPRGVGGFTLIYSSLIGKFIKRKSYSPVFLNTDRFNAVPEYLFGLFHEISHGAGATSEQMASYYAEEAMEFVKEDFPLEGYDLFLVVNRLESAISTLSLKFKSSDEFLTELNRLKLPKFIKESFSYNFNPSFSITFPVEEALYGSPIESKFSGLYASGPYIAKKMVEKGKIKTF</sequence>
<protein>
    <submittedName>
        <fullName evidence="3">Uncharacterized protein</fullName>
    </submittedName>
</protein>